<dbReference type="InterPro" id="IPR028098">
    <property type="entry name" value="Glyco_trans_4-like_N"/>
</dbReference>
<dbReference type="SUPFAM" id="SSF53756">
    <property type="entry name" value="UDP-Glycosyltransferase/glycogen phosphorylase"/>
    <property type="match status" value="1"/>
</dbReference>
<evidence type="ECO:0008006" key="5">
    <source>
        <dbReference type="Google" id="ProtNLM"/>
    </source>
</evidence>
<dbReference type="EMBL" id="PIGA01000041">
    <property type="protein sequence ID" value="PTP15032.1"/>
    <property type="molecule type" value="Genomic_DNA"/>
</dbReference>
<evidence type="ECO:0000313" key="3">
    <source>
        <dbReference type="EMBL" id="PTP15032.1"/>
    </source>
</evidence>
<dbReference type="Pfam" id="PF00534">
    <property type="entry name" value="Glycos_transf_1"/>
    <property type="match status" value="1"/>
</dbReference>
<dbReference type="AlphaFoldDB" id="A0A2T5E6S2"/>
<dbReference type="Pfam" id="PF13477">
    <property type="entry name" value="Glyco_trans_4_2"/>
    <property type="match status" value="1"/>
</dbReference>
<evidence type="ECO:0000313" key="4">
    <source>
        <dbReference type="Proteomes" id="UP000244080"/>
    </source>
</evidence>
<name>A0A2T5E6S2_VIBSP</name>
<reference evidence="3 4" key="1">
    <citation type="submission" date="2017-11" db="EMBL/GenBank/DDBJ databases">
        <title>Population delineation of vibrios coincides with oyster pathogenicity.</title>
        <authorList>
            <person name="Bruto M."/>
            <person name="Labreuche Y."/>
            <person name="James A."/>
            <person name="Piel D."/>
            <person name="Chenivesse S."/>
            <person name="Petton B."/>
            <person name="Polz M.F."/>
            <person name="Le Roux F."/>
        </authorList>
    </citation>
    <scope>NUCLEOTIDE SEQUENCE [LARGE SCALE GENOMIC DNA]</scope>
    <source>
        <strain evidence="3 4">1F_55</strain>
    </source>
</reference>
<protein>
    <recommendedName>
        <fullName evidence="5">Glycosyl transferase family 1 domain-containing protein</fullName>
    </recommendedName>
</protein>
<evidence type="ECO:0000259" key="2">
    <source>
        <dbReference type="Pfam" id="PF13477"/>
    </source>
</evidence>
<dbReference type="RefSeq" id="WP_017085932.1">
    <property type="nucleotide sequence ID" value="NZ_CAWNZY010000053.1"/>
</dbReference>
<gene>
    <name evidence="3" type="ORF">CWO36_20210</name>
</gene>
<dbReference type="InterPro" id="IPR050194">
    <property type="entry name" value="Glycosyltransferase_grp1"/>
</dbReference>
<comment type="caution">
    <text evidence="3">The sequence shown here is derived from an EMBL/GenBank/DDBJ whole genome shotgun (WGS) entry which is preliminary data.</text>
</comment>
<feature type="domain" description="Glycosyltransferase subfamily 4-like N-terminal" evidence="2">
    <location>
        <begin position="3"/>
        <end position="122"/>
    </location>
</feature>
<dbReference type="InterPro" id="IPR001296">
    <property type="entry name" value="Glyco_trans_1"/>
</dbReference>
<accession>A0A2T5E6S2</accession>
<sequence length="366" mass="41818">MKKILILAPLSSGHVQKWLQPIATEYEFIFFTLHDAKLPDSFSNCRVYRFPRVTGTRLDFILSIPYLQMLILKIKPDLLYASFLSSYGILGSLIYTKVKRLLSVWGTDVNGKASSNLLFKYVISKLISRYCWINAPAEHIKNKLVNLGAETNTIDVFQYGIDTTSYVIKDSYDVSKRIRFLSIRNWDELYNIDYVIYEYFTFCNKNGIESELNIIGRGDGDRLGQLQGLINSLDFKSGKVNILGYLNKEELGKVYLNNDVIISVPSMDGTPLSVLESIYIGLIPIVSDIDANREWFDNKTAFFCSPNKANSLSNALEKCADFMLDDFILDVVENNRNKVLEKSDYFKNTRLLSEKIKSCLTHVDVN</sequence>
<proteinExistence type="predicted"/>
<dbReference type="GO" id="GO:0016757">
    <property type="term" value="F:glycosyltransferase activity"/>
    <property type="evidence" value="ECO:0007669"/>
    <property type="project" value="InterPro"/>
</dbReference>
<dbReference type="PANTHER" id="PTHR45947:SF3">
    <property type="entry name" value="SULFOQUINOVOSYL TRANSFERASE SQD2"/>
    <property type="match status" value="1"/>
</dbReference>
<dbReference type="Proteomes" id="UP000244080">
    <property type="component" value="Unassembled WGS sequence"/>
</dbReference>
<dbReference type="Gene3D" id="3.40.50.2000">
    <property type="entry name" value="Glycogen Phosphorylase B"/>
    <property type="match status" value="2"/>
</dbReference>
<organism evidence="3 4">
    <name type="scientific">Vibrio splendidus</name>
    <dbReference type="NCBI Taxonomy" id="29497"/>
    <lineage>
        <taxon>Bacteria</taxon>
        <taxon>Pseudomonadati</taxon>
        <taxon>Pseudomonadota</taxon>
        <taxon>Gammaproteobacteria</taxon>
        <taxon>Vibrionales</taxon>
        <taxon>Vibrionaceae</taxon>
        <taxon>Vibrio</taxon>
    </lineage>
</organism>
<feature type="domain" description="Glycosyl transferase family 1" evidence="1">
    <location>
        <begin position="176"/>
        <end position="318"/>
    </location>
</feature>
<dbReference type="PANTHER" id="PTHR45947">
    <property type="entry name" value="SULFOQUINOVOSYL TRANSFERASE SQD2"/>
    <property type="match status" value="1"/>
</dbReference>
<evidence type="ECO:0000259" key="1">
    <source>
        <dbReference type="Pfam" id="PF00534"/>
    </source>
</evidence>